<feature type="compositionally biased region" description="Basic residues" evidence="1">
    <location>
        <begin position="215"/>
        <end position="225"/>
    </location>
</feature>
<dbReference type="Proteomes" id="UP000076154">
    <property type="component" value="Unassembled WGS sequence"/>
</dbReference>
<evidence type="ECO:0000313" key="2">
    <source>
        <dbReference type="EMBL" id="RDB19749.1"/>
    </source>
</evidence>
<feature type="compositionally biased region" description="Polar residues" evidence="1">
    <location>
        <begin position="194"/>
        <end position="203"/>
    </location>
</feature>
<organism evidence="2 3">
    <name type="scientific">Hypsizygus marmoreus</name>
    <name type="common">White beech mushroom</name>
    <name type="synonym">Agaricus marmoreus</name>
    <dbReference type="NCBI Taxonomy" id="39966"/>
    <lineage>
        <taxon>Eukaryota</taxon>
        <taxon>Fungi</taxon>
        <taxon>Dikarya</taxon>
        <taxon>Basidiomycota</taxon>
        <taxon>Agaricomycotina</taxon>
        <taxon>Agaricomycetes</taxon>
        <taxon>Agaricomycetidae</taxon>
        <taxon>Agaricales</taxon>
        <taxon>Tricholomatineae</taxon>
        <taxon>Lyophyllaceae</taxon>
        <taxon>Hypsizygus</taxon>
    </lineage>
</organism>
<feature type="compositionally biased region" description="Polar residues" evidence="1">
    <location>
        <begin position="175"/>
        <end position="186"/>
    </location>
</feature>
<proteinExistence type="predicted"/>
<protein>
    <submittedName>
        <fullName evidence="2">Uncharacterized protein</fullName>
    </submittedName>
</protein>
<dbReference type="AlphaFoldDB" id="A0A369JCA1"/>
<dbReference type="EMBL" id="LUEZ02000076">
    <property type="protein sequence ID" value="RDB19749.1"/>
    <property type="molecule type" value="Genomic_DNA"/>
</dbReference>
<accession>A0A369JCA1</accession>
<keyword evidence="3" id="KW-1185">Reference proteome</keyword>
<comment type="caution">
    <text evidence="2">The sequence shown here is derived from an EMBL/GenBank/DDBJ whole genome shotgun (WGS) entry which is preliminary data.</text>
</comment>
<feature type="region of interest" description="Disordered" evidence="1">
    <location>
        <begin position="142"/>
        <end position="261"/>
    </location>
</feature>
<sequence>MTSSSPSTGFDYYSQGPSSDDFLFADLPNYAPASYGLPIPPIPSLLQTMLASASPLSNPVPPLPNPAARVSLTPVHSVMLEAPAAVVLSAIGQHPASPIEPTQISAPTSPATLHDERSSAILSAIPHPISVPADHLTLQAGSKPTSEQVGAKKKMATVMGKKTAARKRTAKMGQSEITSATDSNTMGKKRKRAQNASIDSEQAISKELESVPVRPKPRPIRKSRKTLNETDINAGGLVQEEQTVQRQSRQRKPSAKSGVVLMWEQEEQERMARKKAKVAK</sequence>
<evidence type="ECO:0000256" key="1">
    <source>
        <dbReference type="SAM" id="MobiDB-lite"/>
    </source>
</evidence>
<dbReference type="InParanoid" id="A0A369JCA1"/>
<evidence type="ECO:0000313" key="3">
    <source>
        <dbReference type="Proteomes" id="UP000076154"/>
    </source>
</evidence>
<reference evidence="2" key="1">
    <citation type="submission" date="2018-04" db="EMBL/GenBank/DDBJ databases">
        <title>Whole genome sequencing of Hypsizygus marmoreus.</title>
        <authorList>
            <person name="Choi I.-G."/>
            <person name="Min B."/>
            <person name="Kim J.-G."/>
            <person name="Kim S."/>
            <person name="Oh Y.-L."/>
            <person name="Kong W.-S."/>
            <person name="Park H."/>
            <person name="Jeong J."/>
            <person name="Song E.-S."/>
        </authorList>
    </citation>
    <scope>NUCLEOTIDE SEQUENCE [LARGE SCALE GENOMIC DNA]</scope>
    <source>
        <strain evidence="2">51987-8</strain>
    </source>
</reference>
<gene>
    <name evidence="2" type="ORF">Hypma_013227</name>
</gene>
<name>A0A369JCA1_HYPMA</name>